<dbReference type="Proteomes" id="UP001195483">
    <property type="component" value="Unassembled WGS sequence"/>
</dbReference>
<dbReference type="InterPro" id="IPR015943">
    <property type="entry name" value="WD40/YVTN_repeat-like_dom_sf"/>
</dbReference>
<evidence type="ECO:0008006" key="3">
    <source>
        <dbReference type="Google" id="ProtNLM"/>
    </source>
</evidence>
<dbReference type="SUPFAM" id="SSF50978">
    <property type="entry name" value="WD40 repeat-like"/>
    <property type="match status" value="1"/>
</dbReference>
<proteinExistence type="predicted"/>
<dbReference type="InterPro" id="IPR001680">
    <property type="entry name" value="WD40_rpt"/>
</dbReference>
<comment type="caution">
    <text evidence="1">The sequence shown here is derived from an EMBL/GenBank/DDBJ whole genome shotgun (WGS) entry which is preliminary data.</text>
</comment>
<dbReference type="SMART" id="SM00320">
    <property type="entry name" value="WD40"/>
    <property type="match status" value="4"/>
</dbReference>
<reference evidence="1" key="2">
    <citation type="journal article" date="2021" name="Genome Biol. Evol.">
        <title>Developing a high-quality reference genome for a parasitic bivalve with doubly uniparental inheritance (Bivalvia: Unionida).</title>
        <authorList>
            <person name="Smith C.H."/>
        </authorList>
    </citation>
    <scope>NUCLEOTIDE SEQUENCE</scope>
    <source>
        <strain evidence="1">CHS0354</strain>
        <tissue evidence="1">Mantle</tissue>
    </source>
</reference>
<gene>
    <name evidence="1" type="ORF">CHS0354_002425</name>
</gene>
<reference evidence="1" key="3">
    <citation type="submission" date="2023-05" db="EMBL/GenBank/DDBJ databases">
        <authorList>
            <person name="Smith C.H."/>
        </authorList>
    </citation>
    <scope>NUCLEOTIDE SEQUENCE</scope>
    <source>
        <strain evidence="1">CHS0354</strain>
        <tissue evidence="1">Mantle</tissue>
    </source>
</reference>
<evidence type="ECO:0000313" key="2">
    <source>
        <dbReference type="Proteomes" id="UP001195483"/>
    </source>
</evidence>
<sequence>MNFSELFRHSNQLCKFSFDGRYLASVVEFRLVVRDVDTFQIQNLFTCIDTIQYIEWSADSQFILCGLFKRGVVQVWSLEQPDWKCKIEEGSAGLCEVRWSPDSRHILTTADFNLRITVWSLITKSVSYIRYPKQCQKGIDFSVDGRYMVLAERRDCQDFISIFACDSWELVKHFDTDTEDLAGVEWAPSGKVLCVWESPLQYKVLLYSLDGRCLSKYSAYEYALGIKCLQWSPTSQFLAIGSYDECVRLLNHVTWKTVATIDHPENIESKNLVVYKEIETRTPAPPSGDLTDIPTATLFAPQSKYEVQQVPVKIPIVKPDTNKPNPKRGIGTVLFSSDCRYMCTRNDNMPHTLWIWDIKKLAYVAVLIQSSPIRCVEWDPKKPRLALCTGTNKLYMWSPAGSLCVEIPVEGTFHLHSIKWHSHGSSLLLLGKDQMCMCYLNDDVNEAESPGK</sequence>
<dbReference type="Gene3D" id="2.130.10.10">
    <property type="entry name" value="YVTN repeat-like/Quinoprotein amine dehydrogenase"/>
    <property type="match status" value="3"/>
</dbReference>
<evidence type="ECO:0000313" key="1">
    <source>
        <dbReference type="EMBL" id="KAK3605808.1"/>
    </source>
</evidence>
<name>A0AAE0T9C5_9BIVA</name>
<dbReference type="AlphaFoldDB" id="A0AAE0T9C5"/>
<keyword evidence="2" id="KW-1185">Reference proteome</keyword>
<dbReference type="GO" id="GO:1990811">
    <property type="term" value="C:MWP complex"/>
    <property type="evidence" value="ECO:0007669"/>
    <property type="project" value="TreeGrafter"/>
</dbReference>
<protein>
    <recommendedName>
        <fullName evidence="3">WD repeat-containing protein WRAP73</fullName>
    </recommendedName>
</protein>
<dbReference type="InterPro" id="IPR052778">
    <property type="entry name" value="Centrosome-WD_assoc"/>
</dbReference>
<dbReference type="PANTHER" id="PTHR16220:SF0">
    <property type="entry name" value="WD REPEAT-CONTAINING PROTEIN WRAP73"/>
    <property type="match status" value="1"/>
</dbReference>
<dbReference type="GO" id="GO:0005815">
    <property type="term" value="C:microtubule organizing center"/>
    <property type="evidence" value="ECO:0007669"/>
    <property type="project" value="TreeGrafter"/>
</dbReference>
<reference evidence="1" key="1">
    <citation type="journal article" date="2021" name="Genome Biol. Evol.">
        <title>A High-Quality Reference Genome for a Parasitic Bivalve with Doubly Uniparental Inheritance (Bivalvia: Unionida).</title>
        <authorList>
            <person name="Smith C.H."/>
        </authorList>
    </citation>
    <scope>NUCLEOTIDE SEQUENCE</scope>
    <source>
        <strain evidence="1">CHS0354</strain>
    </source>
</reference>
<organism evidence="1 2">
    <name type="scientific">Potamilus streckersoni</name>
    <dbReference type="NCBI Taxonomy" id="2493646"/>
    <lineage>
        <taxon>Eukaryota</taxon>
        <taxon>Metazoa</taxon>
        <taxon>Spiralia</taxon>
        <taxon>Lophotrochozoa</taxon>
        <taxon>Mollusca</taxon>
        <taxon>Bivalvia</taxon>
        <taxon>Autobranchia</taxon>
        <taxon>Heteroconchia</taxon>
        <taxon>Palaeoheterodonta</taxon>
        <taxon>Unionida</taxon>
        <taxon>Unionoidea</taxon>
        <taxon>Unionidae</taxon>
        <taxon>Ambleminae</taxon>
        <taxon>Lampsilini</taxon>
        <taxon>Potamilus</taxon>
    </lineage>
</organism>
<accession>A0AAE0T9C5</accession>
<dbReference type="Pfam" id="PF00400">
    <property type="entry name" value="WD40"/>
    <property type="match status" value="1"/>
</dbReference>
<dbReference type="InterPro" id="IPR036322">
    <property type="entry name" value="WD40_repeat_dom_sf"/>
</dbReference>
<dbReference type="EMBL" id="JAEAOA010000205">
    <property type="protein sequence ID" value="KAK3605808.1"/>
    <property type="molecule type" value="Genomic_DNA"/>
</dbReference>
<dbReference type="PANTHER" id="PTHR16220">
    <property type="entry name" value="WD REPEAT PROTEIN 8-RELATED"/>
    <property type="match status" value="1"/>
</dbReference>